<feature type="compositionally biased region" description="Acidic residues" evidence="7">
    <location>
        <begin position="430"/>
        <end position="442"/>
    </location>
</feature>
<evidence type="ECO:0000256" key="5">
    <source>
        <dbReference type="ARBA" id="ARBA00023242"/>
    </source>
</evidence>
<evidence type="ECO:0000259" key="8">
    <source>
        <dbReference type="Pfam" id="PF12265"/>
    </source>
</evidence>
<keyword evidence="5" id="KW-0539">Nucleus</keyword>
<dbReference type="AlphaFoldDB" id="A0A8J5QAY6"/>
<dbReference type="InterPro" id="IPR001680">
    <property type="entry name" value="WD40_rpt"/>
</dbReference>
<dbReference type="PROSITE" id="PS50082">
    <property type="entry name" value="WD_REPEATS_2"/>
    <property type="match status" value="2"/>
</dbReference>
<feature type="compositionally biased region" description="Basic and acidic residues" evidence="7">
    <location>
        <begin position="443"/>
        <end position="492"/>
    </location>
</feature>
<evidence type="ECO:0000256" key="3">
    <source>
        <dbReference type="ARBA" id="ARBA00022737"/>
    </source>
</evidence>
<feature type="repeat" description="WD" evidence="6">
    <location>
        <begin position="180"/>
        <end position="221"/>
    </location>
</feature>
<evidence type="ECO:0000313" key="10">
    <source>
        <dbReference type="Proteomes" id="UP000694255"/>
    </source>
</evidence>
<evidence type="ECO:0000256" key="1">
    <source>
        <dbReference type="ARBA" id="ARBA00004123"/>
    </source>
</evidence>
<feature type="repeat" description="WD" evidence="6">
    <location>
        <begin position="317"/>
        <end position="352"/>
    </location>
</feature>
<dbReference type="GO" id="GO:0006325">
    <property type="term" value="P:chromatin organization"/>
    <property type="evidence" value="ECO:0007669"/>
    <property type="project" value="UniProtKB-KW"/>
</dbReference>
<dbReference type="Pfam" id="PF00400">
    <property type="entry name" value="WD40"/>
    <property type="match status" value="2"/>
</dbReference>
<evidence type="ECO:0000256" key="2">
    <source>
        <dbReference type="ARBA" id="ARBA00022574"/>
    </source>
</evidence>
<dbReference type="SMART" id="SM00320">
    <property type="entry name" value="WD40"/>
    <property type="match status" value="6"/>
</dbReference>
<dbReference type="InterPro" id="IPR019775">
    <property type="entry name" value="WD40_repeat_CS"/>
</dbReference>
<keyword evidence="2 6" id="KW-0853">WD repeat</keyword>
<keyword evidence="4" id="KW-0156">Chromatin regulator</keyword>
<evidence type="ECO:0000256" key="6">
    <source>
        <dbReference type="PROSITE-ProRule" id="PRU00221"/>
    </source>
</evidence>
<reference evidence="9 10" key="1">
    <citation type="journal article" date="2021" name="DNA Res.">
        <title>Genome analysis of Candida subhashii reveals its hybrid nature and dual mitochondrial genome conformations.</title>
        <authorList>
            <person name="Mixao V."/>
            <person name="Hegedusova E."/>
            <person name="Saus E."/>
            <person name="Pryszcz L.P."/>
            <person name="Cillingova A."/>
            <person name="Nosek J."/>
            <person name="Gabaldon T."/>
        </authorList>
    </citation>
    <scope>NUCLEOTIDE SEQUENCE [LARGE SCALE GENOMIC DNA]</scope>
    <source>
        <strain evidence="9 10">CBS 10753</strain>
    </source>
</reference>
<gene>
    <name evidence="9" type="ORF">J8A68_003107</name>
</gene>
<dbReference type="EMBL" id="JAGSYN010000139">
    <property type="protein sequence ID" value="KAG7663359.1"/>
    <property type="molecule type" value="Genomic_DNA"/>
</dbReference>
<evidence type="ECO:0000256" key="7">
    <source>
        <dbReference type="SAM" id="MobiDB-lite"/>
    </source>
</evidence>
<dbReference type="GO" id="GO:0005634">
    <property type="term" value="C:nucleus"/>
    <property type="evidence" value="ECO:0007669"/>
    <property type="project" value="UniProtKB-SubCell"/>
</dbReference>
<feature type="region of interest" description="Disordered" evidence="7">
    <location>
        <begin position="364"/>
        <end position="385"/>
    </location>
</feature>
<dbReference type="Pfam" id="PF12265">
    <property type="entry name" value="CAF1C_H4-bd"/>
    <property type="match status" value="1"/>
</dbReference>
<evidence type="ECO:0000313" key="9">
    <source>
        <dbReference type="EMBL" id="KAG7663359.1"/>
    </source>
</evidence>
<keyword evidence="3" id="KW-0677">Repeat</keyword>
<comment type="caution">
    <text evidence="9">The sequence shown here is derived from an EMBL/GenBank/DDBJ whole genome shotgun (WGS) entry which is preliminary data.</text>
</comment>
<evidence type="ECO:0000256" key="4">
    <source>
        <dbReference type="ARBA" id="ARBA00022853"/>
    </source>
</evidence>
<keyword evidence="10" id="KW-1185">Reference proteome</keyword>
<dbReference type="OrthoDB" id="427795at2759"/>
<name>A0A8J5QAY6_9ASCO</name>
<proteinExistence type="predicted"/>
<dbReference type="InterPro" id="IPR022052">
    <property type="entry name" value="Histone-bd_RBBP4-like_N"/>
</dbReference>
<feature type="domain" description="Histone-binding protein RBBP4-like N-terminal" evidence="8">
    <location>
        <begin position="37"/>
        <end position="107"/>
    </location>
</feature>
<dbReference type="PANTHER" id="PTHR22850">
    <property type="entry name" value="WD40 REPEAT FAMILY"/>
    <property type="match status" value="1"/>
</dbReference>
<organism evidence="9 10">
    <name type="scientific">[Candida] subhashii</name>
    <dbReference type="NCBI Taxonomy" id="561895"/>
    <lineage>
        <taxon>Eukaryota</taxon>
        <taxon>Fungi</taxon>
        <taxon>Dikarya</taxon>
        <taxon>Ascomycota</taxon>
        <taxon>Saccharomycotina</taxon>
        <taxon>Pichiomycetes</taxon>
        <taxon>Debaryomycetaceae</taxon>
        <taxon>Spathaspora</taxon>
    </lineage>
</organism>
<dbReference type="InterPro" id="IPR050459">
    <property type="entry name" value="WD_repeat_RBAP46/RBAP48/MSI1"/>
</dbReference>
<comment type="subcellular location">
    <subcellularLocation>
        <location evidence="1">Nucleus</location>
    </subcellularLocation>
</comment>
<dbReference type="PROSITE" id="PS50294">
    <property type="entry name" value="WD_REPEATS_REGION"/>
    <property type="match status" value="2"/>
</dbReference>
<protein>
    <recommendedName>
        <fullName evidence="8">Histone-binding protein RBBP4-like N-terminal domain-containing protein</fullName>
    </recommendedName>
</protein>
<dbReference type="RefSeq" id="XP_049263591.1">
    <property type="nucleotide sequence ID" value="XM_049406928.1"/>
</dbReference>
<accession>A0A8J5QAY6</accession>
<dbReference type="GeneID" id="73469908"/>
<dbReference type="PROSITE" id="PS00678">
    <property type="entry name" value="WD_REPEATS_1"/>
    <property type="match status" value="1"/>
</dbReference>
<feature type="region of interest" description="Disordered" evidence="7">
    <location>
        <begin position="427"/>
        <end position="492"/>
    </location>
</feature>
<sequence length="492" mass="55808">MPSSMTTTSSSSLSNEYSKAQKEIVEEHQLQEKITNEEFKIWKKTVPLLYDIIHTYSFENPSLIFQWIPGYTTDSSNQHINIKCLYGTNSLDKNQNYLKIGSINLPSTLSPTYQGSSGLAVPNVDDINEDSGDFKTLATWKQSSEINKLKVSPNGQFAIGFNADGIIRGYNLSNNDIIDYKYHKQEGYALEWFPNNTSFLSGATDSQIALWNIDKPSTPIQLFKSHRGAINDLSSIPGQPQPSLFGSVSDDSTTQFHDIRIATTTQGINPAITVENSHIQNCISFHPDIDTLYATGGKDNVVSLYDIRNYKTPFRKFFGHNGTITNIKWDIHNPKYLISTALDKRLIVWDLNHLDHDFTYPGADNIDSSSKRKTQQQQQQPQVDPCLRFVHGGHTQRIGDFDVHPDIKNLFGTVGDDNLLEVWKPKTLPVEEEEEEEEDEEHEAERPQEEDSTKNDEETKNENDDTEMKDVDTSKEDLDEESKPSKDVEMKD</sequence>
<dbReference type="Proteomes" id="UP000694255">
    <property type="component" value="Unassembled WGS sequence"/>
</dbReference>